<reference evidence="1" key="2">
    <citation type="submission" date="2011-02" db="EMBL/GenBank/DDBJ databases">
        <authorList>
            <person name="MacLean D."/>
        </authorList>
    </citation>
    <scope>NUCLEOTIDE SEQUENCE</scope>
</reference>
<proteinExistence type="predicted"/>
<evidence type="ECO:0000313" key="1">
    <source>
        <dbReference type="EMBL" id="CCA26444.1"/>
    </source>
</evidence>
<organism evidence="1">
    <name type="scientific">Albugo laibachii Nc14</name>
    <dbReference type="NCBI Taxonomy" id="890382"/>
    <lineage>
        <taxon>Eukaryota</taxon>
        <taxon>Sar</taxon>
        <taxon>Stramenopiles</taxon>
        <taxon>Oomycota</taxon>
        <taxon>Peronosporomycetes</taxon>
        <taxon>Albuginales</taxon>
        <taxon>Albuginaceae</taxon>
        <taxon>Albugo</taxon>
    </lineage>
</organism>
<dbReference type="HOGENOM" id="CLU_1879251_0_0_1"/>
<sequence>MPHFNTSMWIGGERVEFSTLYSKQEKVTFDGMNYEAQTVRFNISNEAAKIPKKSFGNIEEFKMYFTPFIQKKPRYRGKCRSVADFTLEIKETNHPLKLTFTTATQFGKVVLELTESIVKIGDTCSLLFEESEHEGE</sequence>
<protein>
    <submittedName>
        <fullName evidence="1">AlNc14C375G11152 protein</fullName>
    </submittedName>
</protein>
<name>F0WY92_9STRA</name>
<gene>
    <name evidence="1" type="primary">AlNc14C375G11152</name>
    <name evidence="1" type="ORF">ALNC14_125880</name>
</gene>
<reference evidence="1" key="1">
    <citation type="journal article" date="2011" name="PLoS Biol.">
        <title>Gene gain and loss during evolution of obligate parasitism in the white rust pathogen of Arabidopsis thaliana.</title>
        <authorList>
            <person name="Kemen E."/>
            <person name="Gardiner A."/>
            <person name="Schultz-Larsen T."/>
            <person name="Kemen A.C."/>
            <person name="Balmuth A.L."/>
            <person name="Robert-Seilaniantz A."/>
            <person name="Bailey K."/>
            <person name="Holub E."/>
            <person name="Studholme D.J."/>
            <person name="Maclean D."/>
            <person name="Jones J.D."/>
        </authorList>
    </citation>
    <scope>NUCLEOTIDE SEQUENCE</scope>
</reference>
<dbReference type="AlphaFoldDB" id="F0WY92"/>
<dbReference type="EMBL" id="FR824419">
    <property type="protein sequence ID" value="CCA26444.1"/>
    <property type="molecule type" value="Genomic_DNA"/>
</dbReference>
<accession>F0WY92</accession>